<reference evidence="2 3" key="1">
    <citation type="submission" date="2020-07" db="EMBL/GenBank/DDBJ databases">
        <title>Sequencing the genomes of 1000 actinobacteria strains.</title>
        <authorList>
            <person name="Klenk H.-P."/>
        </authorList>
    </citation>
    <scope>NUCLEOTIDE SEQUENCE [LARGE SCALE GENOMIC DNA]</scope>
    <source>
        <strain evidence="2 3">DSM 104006</strain>
    </source>
</reference>
<dbReference type="AlphaFoldDB" id="A0A853B897"/>
<proteinExistence type="predicted"/>
<keyword evidence="3" id="KW-1185">Reference proteome</keyword>
<dbReference type="Proteomes" id="UP000549616">
    <property type="component" value="Unassembled WGS sequence"/>
</dbReference>
<protein>
    <submittedName>
        <fullName evidence="2">Uncharacterized protein</fullName>
    </submittedName>
</protein>
<accession>A0A853B897</accession>
<evidence type="ECO:0000313" key="3">
    <source>
        <dbReference type="Proteomes" id="UP000549616"/>
    </source>
</evidence>
<feature type="region of interest" description="Disordered" evidence="1">
    <location>
        <begin position="1"/>
        <end position="63"/>
    </location>
</feature>
<organism evidence="2 3">
    <name type="scientific">Amycolatopsis endophytica</name>
    <dbReference type="NCBI Taxonomy" id="860233"/>
    <lineage>
        <taxon>Bacteria</taxon>
        <taxon>Bacillati</taxon>
        <taxon>Actinomycetota</taxon>
        <taxon>Actinomycetes</taxon>
        <taxon>Pseudonocardiales</taxon>
        <taxon>Pseudonocardiaceae</taxon>
        <taxon>Amycolatopsis</taxon>
    </lineage>
</organism>
<evidence type="ECO:0000256" key="1">
    <source>
        <dbReference type="SAM" id="MobiDB-lite"/>
    </source>
</evidence>
<sequence>MTQRPGPEVAVLPVTGRPLLATDSETGNREPPNVPSGGEASARSTNSGRNGGRALAHGRARGRRVPRIWGCAPPKVPVLRVVPAQSYEPEIITFDELLARAEWHVRADR</sequence>
<name>A0A853B897_9PSEU</name>
<evidence type="ECO:0000313" key="2">
    <source>
        <dbReference type="EMBL" id="NYI90696.1"/>
    </source>
</evidence>
<gene>
    <name evidence="2" type="ORF">HNR02_004019</name>
</gene>
<comment type="caution">
    <text evidence="2">The sequence shown here is derived from an EMBL/GenBank/DDBJ whole genome shotgun (WGS) entry which is preliminary data.</text>
</comment>
<dbReference type="EMBL" id="JACCFK010000001">
    <property type="protein sequence ID" value="NYI90696.1"/>
    <property type="molecule type" value="Genomic_DNA"/>
</dbReference>